<dbReference type="EMBL" id="MCBR01022078">
    <property type="protein sequence ID" value="RKF53487.1"/>
    <property type="molecule type" value="Genomic_DNA"/>
</dbReference>
<dbReference type="GO" id="GO:0032259">
    <property type="term" value="P:methylation"/>
    <property type="evidence" value="ECO:0007669"/>
    <property type="project" value="UniProtKB-KW"/>
</dbReference>
<protein>
    <submittedName>
        <fullName evidence="1">tRNA-methyltransferase</fullName>
    </submittedName>
</protein>
<dbReference type="AlphaFoldDB" id="A0A420H7T6"/>
<reference evidence="1 2" key="1">
    <citation type="journal article" date="2018" name="BMC Genomics">
        <title>Comparative genome analyses reveal sequence features reflecting distinct modes of host-adaptation between dicot and monocot powdery mildew.</title>
        <authorList>
            <person name="Wu Y."/>
            <person name="Ma X."/>
            <person name="Pan Z."/>
            <person name="Kale S.D."/>
            <person name="Song Y."/>
            <person name="King H."/>
            <person name="Zhang Q."/>
            <person name="Presley C."/>
            <person name="Deng X."/>
            <person name="Wei C.I."/>
            <person name="Xiao S."/>
        </authorList>
    </citation>
    <scope>NUCLEOTIDE SEQUENCE [LARGE SCALE GENOMIC DNA]</scope>
    <source>
        <strain evidence="1">UCSC1</strain>
    </source>
</reference>
<evidence type="ECO:0000313" key="2">
    <source>
        <dbReference type="Proteomes" id="UP000285405"/>
    </source>
</evidence>
<sequence>MSVFRPPLVRSATTVFDRSLFSKAVPVAAARIKDPKDIGRFRSELCKTREILKLERFLNVRPDPDPEVAAKGGKCVILDPQVKPEDPSTWSPMLAEAVNANKIKILPYDVKLDYDYWNYSTQRII</sequence>
<name>A0A420H7T6_9PEZI</name>
<evidence type="ECO:0000313" key="1">
    <source>
        <dbReference type="EMBL" id="RKF53487.1"/>
    </source>
</evidence>
<dbReference type="GO" id="GO:0008168">
    <property type="term" value="F:methyltransferase activity"/>
    <property type="evidence" value="ECO:0007669"/>
    <property type="project" value="UniProtKB-KW"/>
</dbReference>
<keyword evidence="1" id="KW-0808">Transferase</keyword>
<gene>
    <name evidence="1" type="ORF">GcC1_220016</name>
</gene>
<comment type="caution">
    <text evidence="1">The sequence shown here is derived from an EMBL/GenBank/DDBJ whole genome shotgun (WGS) entry which is preliminary data.</text>
</comment>
<dbReference type="Proteomes" id="UP000285405">
    <property type="component" value="Unassembled WGS sequence"/>
</dbReference>
<organism evidence="1 2">
    <name type="scientific">Golovinomyces cichoracearum</name>
    <dbReference type="NCBI Taxonomy" id="62708"/>
    <lineage>
        <taxon>Eukaryota</taxon>
        <taxon>Fungi</taxon>
        <taxon>Dikarya</taxon>
        <taxon>Ascomycota</taxon>
        <taxon>Pezizomycotina</taxon>
        <taxon>Leotiomycetes</taxon>
        <taxon>Erysiphales</taxon>
        <taxon>Erysiphaceae</taxon>
        <taxon>Golovinomyces</taxon>
    </lineage>
</organism>
<dbReference type="OrthoDB" id="3460564at2759"/>
<keyword evidence="1" id="KW-0489">Methyltransferase</keyword>
<accession>A0A420H7T6</accession>
<proteinExistence type="predicted"/>